<dbReference type="OrthoDB" id="3561359at2759"/>
<proteinExistence type="predicted"/>
<protein>
    <submittedName>
        <fullName evidence="1">Uncharacterized protein</fullName>
    </submittedName>
</protein>
<organism evidence="1 2">
    <name type="scientific">Penicillium nalgiovense</name>
    <dbReference type="NCBI Taxonomy" id="60175"/>
    <lineage>
        <taxon>Eukaryota</taxon>
        <taxon>Fungi</taxon>
        <taxon>Dikarya</taxon>
        <taxon>Ascomycota</taxon>
        <taxon>Pezizomycotina</taxon>
        <taxon>Eurotiomycetes</taxon>
        <taxon>Eurotiomycetidae</taxon>
        <taxon>Eurotiales</taxon>
        <taxon>Aspergillaceae</taxon>
        <taxon>Penicillium</taxon>
    </lineage>
</organism>
<name>A0A9W4HMS2_PENNA</name>
<dbReference type="EMBL" id="CAJVNV010000130">
    <property type="protein sequence ID" value="CAG8066901.1"/>
    <property type="molecule type" value="Genomic_DNA"/>
</dbReference>
<reference evidence="1" key="1">
    <citation type="submission" date="2021-07" db="EMBL/GenBank/DDBJ databases">
        <authorList>
            <person name="Branca A.L. A."/>
        </authorList>
    </citation>
    <scope>NUCLEOTIDE SEQUENCE</scope>
</reference>
<evidence type="ECO:0000313" key="1">
    <source>
        <dbReference type="EMBL" id="CAG8066901.1"/>
    </source>
</evidence>
<dbReference type="Proteomes" id="UP001153461">
    <property type="component" value="Unassembled WGS sequence"/>
</dbReference>
<dbReference type="AlphaFoldDB" id="A0A9W4HMS2"/>
<evidence type="ECO:0000313" key="2">
    <source>
        <dbReference type="Proteomes" id="UP001153461"/>
    </source>
</evidence>
<comment type="caution">
    <text evidence="1">The sequence shown here is derived from an EMBL/GenBank/DDBJ whole genome shotgun (WGS) entry which is preliminary data.</text>
</comment>
<sequence>MDLVKKQYMILQFHQSTVEGEELKARYAIHQAMVADSSSLLESEAFSTRLRRCLEQLESLDTIGLAHYSTTFLLDPSQQKGRLLGWHRLIDQIDFRIGSQNLSTLHGFISNTLALSRPFQALSETSQKIRKLSTCHDDYCGEVAPRNWPHRRAIQVRSSLSVVNEVEGQHICLAFNNKPTRRDMLAAPNWTDLFLKVAPRLERLALSQDQYSGELF</sequence>
<gene>
    <name evidence="1" type="ORF">PNAL_LOCUS3738</name>
</gene>
<accession>A0A9W4HMS2</accession>